<dbReference type="EMBL" id="CP022684">
    <property type="protein sequence ID" value="AUM14828.1"/>
    <property type="molecule type" value="Genomic_DNA"/>
</dbReference>
<dbReference type="KEGG" id="kak:Kalk_03205"/>
<evidence type="ECO:0008006" key="3">
    <source>
        <dbReference type="Google" id="ProtNLM"/>
    </source>
</evidence>
<dbReference type="Pfam" id="PF11197">
    <property type="entry name" value="DUF2835"/>
    <property type="match status" value="1"/>
</dbReference>
<proteinExistence type="predicted"/>
<reference evidence="2" key="1">
    <citation type="submission" date="2017-08" db="EMBL/GenBank/DDBJ databases">
        <title>Direct submision.</title>
        <authorList>
            <person name="Kim S.-J."/>
            <person name="Rhee S.-K."/>
        </authorList>
    </citation>
    <scope>NUCLEOTIDE SEQUENCE [LARGE SCALE GENOMIC DNA]</scope>
    <source>
        <strain evidence="2">GI5</strain>
    </source>
</reference>
<dbReference type="Proteomes" id="UP000235116">
    <property type="component" value="Chromosome"/>
</dbReference>
<gene>
    <name evidence="1" type="ORF">Kalk_03205</name>
</gene>
<dbReference type="InterPro" id="IPR021363">
    <property type="entry name" value="DUF2835"/>
</dbReference>
<organism evidence="1 2">
    <name type="scientific">Ketobacter alkanivorans</name>
    <dbReference type="NCBI Taxonomy" id="1917421"/>
    <lineage>
        <taxon>Bacteria</taxon>
        <taxon>Pseudomonadati</taxon>
        <taxon>Pseudomonadota</taxon>
        <taxon>Gammaproteobacteria</taxon>
        <taxon>Pseudomonadales</taxon>
        <taxon>Ketobacteraceae</taxon>
        <taxon>Ketobacter</taxon>
    </lineage>
</organism>
<dbReference type="AlphaFoldDB" id="A0A2K9LR75"/>
<sequence>MVHLIVDLVITPDEYLRWYQGSAKSVLAKTRDGRKVSFPAQSLQPYVTHGGINGTFAIHFDDNHKLVRVEKLQ</sequence>
<keyword evidence="2" id="KW-1185">Reference proteome</keyword>
<accession>A0A2K9LR75</accession>
<name>A0A2K9LR75_9GAMM</name>
<evidence type="ECO:0000313" key="1">
    <source>
        <dbReference type="EMBL" id="AUM14828.1"/>
    </source>
</evidence>
<protein>
    <recommendedName>
        <fullName evidence="3">Topoisomerase II</fullName>
    </recommendedName>
</protein>
<dbReference type="OrthoDB" id="5600793at2"/>
<evidence type="ECO:0000313" key="2">
    <source>
        <dbReference type="Proteomes" id="UP000235116"/>
    </source>
</evidence>